<organism evidence="2 3">
    <name type="scientific">Pipra filicauda</name>
    <name type="common">Wire-tailed manakin</name>
    <dbReference type="NCBI Taxonomy" id="649802"/>
    <lineage>
        <taxon>Eukaryota</taxon>
        <taxon>Metazoa</taxon>
        <taxon>Chordata</taxon>
        <taxon>Craniata</taxon>
        <taxon>Vertebrata</taxon>
        <taxon>Euteleostomi</taxon>
        <taxon>Archelosauria</taxon>
        <taxon>Archosauria</taxon>
        <taxon>Dinosauria</taxon>
        <taxon>Saurischia</taxon>
        <taxon>Theropoda</taxon>
        <taxon>Coelurosauria</taxon>
        <taxon>Aves</taxon>
        <taxon>Neognathae</taxon>
        <taxon>Neoaves</taxon>
        <taxon>Telluraves</taxon>
        <taxon>Australaves</taxon>
        <taxon>Passeriformes</taxon>
        <taxon>Pipridae</taxon>
        <taxon>Pipra</taxon>
    </lineage>
</organism>
<feature type="region of interest" description="Disordered" evidence="1">
    <location>
        <begin position="1"/>
        <end position="82"/>
    </location>
</feature>
<keyword evidence="2" id="KW-1185">Reference proteome</keyword>
<gene>
    <name evidence="3" type="primary">LOC120322611</name>
</gene>
<dbReference type="GeneID" id="120322611"/>
<sequence>MALSGSAGGAGARSLGPDPLPRGAARRGPRCCERGGRSPHRSGSGAENEPRDTAGERPQGLQLHPAPSRETPPDKAAAGGYQATGGALATALRSLCLARPRADAESDRPPRARPLARQRPCSARQRLCARRGPASAPPALPPTAWAVPPRPAELLAAFPRPGAARGTGPRGDRAGAEVQLGGERRWAGAAPQRLGRAPAGGGRAAEAILGEPSTGNRAALAALPGAPLTVTDRPARQSRPALLRLQPMSERCPGKRPAHGRPRAGVCAAPEAGTGRAGQSPGQRGSGRRLRRGRALLTRWLELWARSSATLLFRKNCSRANIPKYEFVWT</sequence>
<keyword evidence="3" id="KW-0396">Initiation factor</keyword>
<feature type="compositionally biased region" description="Low complexity" evidence="1">
    <location>
        <begin position="12"/>
        <end position="23"/>
    </location>
</feature>
<dbReference type="InParanoid" id="A0A7R5KBH1"/>
<reference evidence="3" key="1">
    <citation type="submission" date="2025-08" db="UniProtKB">
        <authorList>
            <consortium name="RefSeq"/>
        </authorList>
    </citation>
    <scope>IDENTIFICATION</scope>
    <source>
        <tissue evidence="3">Muscle</tissue>
    </source>
</reference>
<dbReference type="AlphaFoldDB" id="A0A7R5KBH1"/>
<evidence type="ECO:0000313" key="2">
    <source>
        <dbReference type="Proteomes" id="UP000504627"/>
    </source>
</evidence>
<feature type="region of interest" description="Disordered" evidence="1">
    <location>
        <begin position="100"/>
        <end position="122"/>
    </location>
</feature>
<feature type="compositionally biased region" description="Gly residues" evidence="1">
    <location>
        <begin position="1"/>
        <end position="11"/>
    </location>
</feature>
<accession>A0A7R5KBH1</accession>
<dbReference type="Proteomes" id="UP000504627">
    <property type="component" value="Unplaced"/>
</dbReference>
<evidence type="ECO:0000256" key="1">
    <source>
        <dbReference type="SAM" id="MobiDB-lite"/>
    </source>
</evidence>
<protein>
    <submittedName>
        <fullName evidence="3">Translation initiation factor IF-2</fullName>
    </submittedName>
</protein>
<feature type="region of interest" description="Disordered" evidence="1">
    <location>
        <begin position="250"/>
        <end position="290"/>
    </location>
</feature>
<keyword evidence="3" id="KW-0648">Protein biosynthesis</keyword>
<name>A0A7R5KBH1_9PASS</name>
<dbReference type="RefSeq" id="XP_039234297.1">
    <property type="nucleotide sequence ID" value="XM_039378363.1"/>
</dbReference>
<proteinExistence type="predicted"/>
<evidence type="ECO:0000313" key="3">
    <source>
        <dbReference type="RefSeq" id="XP_039234297.1"/>
    </source>
</evidence>
<dbReference type="GO" id="GO:0003743">
    <property type="term" value="F:translation initiation factor activity"/>
    <property type="evidence" value="ECO:0007669"/>
    <property type="project" value="UniProtKB-KW"/>
</dbReference>
<feature type="compositionally biased region" description="Basic and acidic residues" evidence="1">
    <location>
        <begin position="100"/>
        <end position="110"/>
    </location>
</feature>